<evidence type="ECO:0000313" key="2">
    <source>
        <dbReference type="EMBL" id="CAK6979613.1"/>
    </source>
</evidence>
<organism evidence="2 3">
    <name type="scientific">Scomber scombrus</name>
    <name type="common">Atlantic mackerel</name>
    <name type="synonym">Scomber vernalis</name>
    <dbReference type="NCBI Taxonomy" id="13677"/>
    <lineage>
        <taxon>Eukaryota</taxon>
        <taxon>Metazoa</taxon>
        <taxon>Chordata</taxon>
        <taxon>Craniata</taxon>
        <taxon>Vertebrata</taxon>
        <taxon>Euteleostomi</taxon>
        <taxon>Actinopterygii</taxon>
        <taxon>Neopterygii</taxon>
        <taxon>Teleostei</taxon>
        <taxon>Neoteleostei</taxon>
        <taxon>Acanthomorphata</taxon>
        <taxon>Pelagiaria</taxon>
        <taxon>Scombriformes</taxon>
        <taxon>Scombridae</taxon>
        <taxon>Scomber</taxon>
    </lineage>
</organism>
<evidence type="ECO:0000256" key="1">
    <source>
        <dbReference type="SAM" id="MobiDB-lite"/>
    </source>
</evidence>
<protein>
    <submittedName>
        <fullName evidence="2">Cilia- and flagella-associated protein 157-like isoform X1</fullName>
    </submittedName>
</protein>
<evidence type="ECO:0000313" key="3">
    <source>
        <dbReference type="Proteomes" id="UP001314229"/>
    </source>
</evidence>
<reference evidence="2 3" key="1">
    <citation type="submission" date="2024-01" db="EMBL/GenBank/DDBJ databases">
        <authorList>
            <person name="Alioto T."/>
            <person name="Alioto T."/>
            <person name="Gomez Garrido J."/>
        </authorList>
    </citation>
    <scope>NUCLEOTIDE SEQUENCE [LARGE SCALE GENOMIC DNA]</scope>
</reference>
<accession>A0AAV1Q6G0</accession>
<gene>
    <name evidence="2" type="ORF">FSCOSCO3_A016796</name>
</gene>
<keyword evidence="3" id="KW-1185">Reference proteome</keyword>
<sequence length="112" mass="12366">MEENQNPDSPSATTDKQSRTTTRAAWRRTRTRTHPLLPPINRAEIPAFLLAKYIAADLGLVPCPRWNRRPKASRTDAAQSCSSNQQPLNRKLCSQKTSSSVDQSEASTSADG</sequence>
<feature type="region of interest" description="Disordered" evidence="1">
    <location>
        <begin position="63"/>
        <end position="112"/>
    </location>
</feature>
<keyword evidence="2" id="KW-0969">Cilium</keyword>
<feature type="compositionally biased region" description="Polar residues" evidence="1">
    <location>
        <begin position="1"/>
        <end position="15"/>
    </location>
</feature>
<dbReference type="EMBL" id="CAWUFR010000598">
    <property type="protein sequence ID" value="CAK6979613.1"/>
    <property type="molecule type" value="Genomic_DNA"/>
</dbReference>
<keyword evidence="2" id="KW-0966">Cell projection</keyword>
<feature type="compositionally biased region" description="Polar residues" evidence="1">
    <location>
        <begin position="76"/>
        <end position="112"/>
    </location>
</feature>
<keyword evidence="2" id="KW-0282">Flagellum</keyword>
<dbReference type="AlphaFoldDB" id="A0AAV1Q6G0"/>
<name>A0AAV1Q6G0_SCOSC</name>
<comment type="caution">
    <text evidence="2">The sequence shown here is derived from an EMBL/GenBank/DDBJ whole genome shotgun (WGS) entry which is preliminary data.</text>
</comment>
<feature type="region of interest" description="Disordered" evidence="1">
    <location>
        <begin position="1"/>
        <end position="37"/>
    </location>
</feature>
<proteinExistence type="predicted"/>
<dbReference type="Proteomes" id="UP001314229">
    <property type="component" value="Unassembled WGS sequence"/>
</dbReference>